<dbReference type="SUPFAM" id="SSF51735">
    <property type="entry name" value="NAD(P)-binding Rossmann-fold domains"/>
    <property type="match status" value="1"/>
</dbReference>
<dbReference type="InterPro" id="IPR001381">
    <property type="entry name" value="DHquinase_I"/>
</dbReference>
<gene>
    <name evidence="2" type="ORF">COB21_05745</name>
</gene>
<dbReference type="Gene3D" id="3.40.50.10860">
    <property type="entry name" value="Leucine Dehydrogenase, chain A, domain 1"/>
    <property type="match status" value="1"/>
</dbReference>
<evidence type="ECO:0000313" key="3">
    <source>
        <dbReference type="Proteomes" id="UP000218775"/>
    </source>
</evidence>
<dbReference type="GO" id="GO:0004764">
    <property type="term" value="F:shikimate 3-dehydrogenase (NADP+) activity"/>
    <property type="evidence" value="ECO:0007669"/>
    <property type="project" value="InterPro"/>
</dbReference>
<dbReference type="Pfam" id="PF01487">
    <property type="entry name" value="DHquinase_I"/>
    <property type="match status" value="1"/>
</dbReference>
<dbReference type="PANTHER" id="PTHR21089">
    <property type="entry name" value="SHIKIMATE DEHYDROGENASE"/>
    <property type="match status" value="1"/>
</dbReference>
<dbReference type="InterPro" id="IPR013785">
    <property type="entry name" value="Aldolase_TIM"/>
</dbReference>
<organism evidence="2 3">
    <name type="scientific">Aerophobetes bacterium</name>
    <dbReference type="NCBI Taxonomy" id="2030807"/>
    <lineage>
        <taxon>Bacteria</taxon>
        <taxon>Candidatus Aerophobota</taxon>
    </lineage>
</organism>
<dbReference type="Gene3D" id="3.20.20.70">
    <property type="entry name" value="Aldolase class I"/>
    <property type="match status" value="1"/>
</dbReference>
<dbReference type="CDD" id="cd00502">
    <property type="entry name" value="DHQase_I"/>
    <property type="match status" value="1"/>
</dbReference>
<dbReference type="InterPro" id="IPR046346">
    <property type="entry name" value="Aminoacid_DH-like_N_sf"/>
</dbReference>
<dbReference type="Gene3D" id="3.40.50.720">
    <property type="entry name" value="NAD(P)-binding Rossmann-like Domain"/>
    <property type="match status" value="1"/>
</dbReference>
<comment type="caution">
    <text evidence="2">The sequence shown here is derived from an EMBL/GenBank/DDBJ whole genome shotgun (WGS) entry which is preliminary data.</text>
</comment>
<accession>A0A2A4WZX7</accession>
<dbReference type="GO" id="GO:0003855">
    <property type="term" value="F:3-dehydroquinate dehydratase activity"/>
    <property type="evidence" value="ECO:0007669"/>
    <property type="project" value="InterPro"/>
</dbReference>
<dbReference type="GO" id="GO:0009423">
    <property type="term" value="P:chorismate biosynthetic process"/>
    <property type="evidence" value="ECO:0007669"/>
    <property type="project" value="TreeGrafter"/>
</dbReference>
<dbReference type="Pfam" id="PF08501">
    <property type="entry name" value="Shikimate_dh_N"/>
    <property type="match status" value="1"/>
</dbReference>
<dbReference type="InterPro" id="IPR022893">
    <property type="entry name" value="Shikimate_DH_fam"/>
</dbReference>
<dbReference type="GO" id="GO:0005829">
    <property type="term" value="C:cytosol"/>
    <property type="evidence" value="ECO:0007669"/>
    <property type="project" value="TreeGrafter"/>
</dbReference>
<evidence type="ECO:0000313" key="2">
    <source>
        <dbReference type="EMBL" id="PCI75369.1"/>
    </source>
</evidence>
<dbReference type="PANTHER" id="PTHR21089:SF9">
    <property type="entry name" value="SHIKIMATE DEHYDROGENASE-LIKE PROTEIN HI_0607"/>
    <property type="match status" value="1"/>
</dbReference>
<dbReference type="AlphaFoldDB" id="A0A2A4WZX7"/>
<dbReference type="InterPro" id="IPR036291">
    <property type="entry name" value="NAD(P)-bd_dom_sf"/>
</dbReference>
<dbReference type="Proteomes" id="UP000218775">
    <property type="component" value="Unassembled WGS sequence"/>
</dbReference>
<feature type="domain" description="Shikimate dehydrogenase substrate binding N-terminal" evidence="1">
    <location>
        <begin position="240"/>
        <end position="306"/>
    </location>
</feature>
<protein>
    <recommendedName>
        <fullName evidence="1">Shikimate dehydrogenase substrate binding N-terminal domain-containing protein</fullName>
    </recommendedName>
</protein>
<name>A0A2A4WZX7_UNCAE</name>
<proteinExistence type="predicted"/>
<dbReference type="SUPFAM" id="SSF53223">
    <property type="entry name" value="Aminoacid dehydrogenase-like, N-terminal domain"/>
    <property type="match status" value="1"/>
</dbReference>
<reference evidence="3" key="1">
    <citation type="submission" date="2017-08" db="EMBL/GenBank/DDBJ databases">
        <title>A dynamic microbial community with high functional redundancy inhabits the cold, oxic subseafloor aquifer.</title>
        <authorList>
            <person name="Tully B.J."/>
            <person name="Wheat C.G."/>
            <person name="Glazer B.T."/>
            <person name="Huber J.A."/>
        </authorList>
    </citation>
    <scope>NUCLEOTIDE SEQUENCE [LARGE SCALE GENOMIC DNA]</scope>
</reference>
<dbReference type="EMBL" id="NVUK01000049">
    <property type="protein sequence ID" value="PCI75369.1"/>
    <property type="molecule type" value="Genomic_DNA"/>
</dbReference>
<dbReference type="GO" id="GO:0050661">
    <property type="term" value="F:NADP binding"/>
    <property type="evidence" value="ECO:0007669"/>
    <property type="project" value="TreeGrafter"/>
</dbReference>
<dbReference type="InterPro" id="IPR013708">
    <property type="entry name" value="Shikimate_DH-bd_N"/>
</dbReference>
<dbReference type="GO" id="GO:0019632">
    <property type="term" value="P:shikimate metabolic process"/>
    <property type="evidence" value="ECO:0007669"/>
    <property type="project" value="TreeGrafter"/>
</dbReference>
<sequence length="493" mass="55342">MEKKTTPNNSFSKIVVPLSGTWANIEKQIHASADIADIFECRLDLMEPTCVEKLHILSSKVQKPLLITLKPLSKQKFLQEINLALSLNPSYIDIDYSFAPLLVKSKMLTRIECPLIFSSHTKKHKDQSVIELIEEMQQKLAHIKRPFIIKVAVKSSNPAEFFPLLSFLQAQNKDSMRVIAIFTGEQGRFMRLITPLFTPQFCFFAADTRGKTDPGQLDIMTLKQNFAPFLALKPMPIYALLGRPTSQSRGPLFHNTLFSKKNFSALYVCIDLSDEEFTPFVKLAMQSSIFKGFSITMPFKHALADLPINTLSYQGSTWDRYNTDGKAAIALFQEQVKEQIQAQRQIQGMKIVILGTGGTALAIAIEAKNAGADVTFISRQNINSYHNMRVLSYQDLEKEPCYDALVQATPAGFDGTAYSYPLTESMFLKGKIYLECVQQETLFTKMARGVVGGVLLEGKDLFIKQAELQSKLWVTSFENENGVFSYTSSLVGN</sequence>
<evidence type="ECO:0000259" key="1">
    <source>
        <dbReference type="Pfam" id="PF08501"/>
    </source>
</evidence>
<dbReference type="SUPFAM" id="SSF51569">
    <property type="entry name" value="Aldolase"/>
    <property type="match status" value="1"/>
</dbReference>